<keyword evidence="1" id="KW-1133">Transmembrane helix</keyword>
<name>A0A5B2XFC7_9PSEU</name>
<reference evidence="2 3" key="1">
    <citation type="submission" date="2019-09" db="EMBL/GenBank/DDBJ databases">
        <title>Goodfellowia gen. nov., a new genus of the Pseudonocardineae related to Actinoalloteichus, containing Goodfellowia coeruleoviolacea gen. nov., comb. nov. gen. nov., comb. nov.</title>
        <authorList>
            <person name="Labeda D."/>
        </authorList>
    </citation>
    <scope>NUCLEOTIDE SEQUENCE [LARGE SCALE GENOMIC DNA]</scope>
    <source>
        <strain evidence="2 3">AN110305</strain>
    </source>
</reference>
<organism evidence="2 3">
    <name type="scientific">Solihabitans fulvus</name>
    <dbReference type="NCBI Taxonomy" id="1892852"/>
    <lineage>
        <taxon>Bacteria</taxon>
        <taxon>Bacillati</taxon>
        <taxon>Actinomycetota</taxon>
        <taxon>Actinomycetes</taxon>
        <taxon>Pseudonocardiales</taxon>
        <taxon>Pseudonocardiaceae</taxon>
        <taxon>Solihabitans</taxon>
    </lineage>
</organism>
<proteinExistence type="predicted"/>
<evidence type="ECO:0000256" key="1">
    <source>
        <dbReference type="SAM" id="Phobius"/>
    </source>
</evidence>
<sequence>MDHLDARPRRTSVRFRVAWTLFLVPFLFIGFMFFGFSYLVSPEPEIRIQPGVGVASVDGRDVALVPYERSGTRGMFQVMVRDLFQMRLAAVDAADGRTLWDVQLSDRLVWESSVLAAGKQYVYLATDSGPVVLNLRDGSVAARNDGITGLGGSFIAKRAAYGYDAQNHRVMAMNADGRVLAIPLDSLVAAPIDRDTAGWASALAPDRFLDPAKVTAAAGDLGSGERVELRERSAGVPGSALVRVAADGRATPVGDTVFHHAFVVLDGSSAAGAAAGHVLVTGDRSVNDTHTALRVVSVGSGAVIGSLDVASSPTATIALAGGGTAVATSYEIAVVTADGRVTPLTVGATDFFGNPS</sequence>
<dbReference type="AlphaFoldDB" id="A0A5B2XFC7"/>
<comment type="caution">
    <text evidence="2">The sequence shown here is derived from an EMBL/GenBank/DDBJ whole genome shotgun (WGS) entry which is preliminary data.</text>
</comment>
<keyword evidence="1" id="KW-0812">Transmembrane</keyword>
<evidence type="ECO:0008006" key="4">
    <source>
        <dbReference type="Google" id="ProtNLM"/>
    </source>
</evidence>
<dbReference type="OrthoDB" id="4601746at2"/>
<dbReference type="RefSeq" id="WP_149850227.1">
    <property type="nucleotide sequence ID" value="NZ_VUOB01000025.1"/>
</dbReference>
<dbReference type="InterPro" id="IPR048161">
    <property type="entry name" value="PA2928-like"/>
</dbReference>
<dbReference type="SUPFAM" id="SSF50998">
    <property type="entry name" value="Quinoprotein alcohol dehydrogenase-like"/>
    <property type="match status" value="1"/>
</dbReference>
<feature type="transmembrane region" description="Helical" evidence="1">
    <location>
        <begin position="17"/>
        <end position="40"/>
    </location>
</feature>
<keyword evidence="3" id="KW-1185">Reference proteome</keyword>
<evidence type="ECO:0000313" key="2">
    <source>
        <dbReference type="EMBL" id="KAA2261769.1"/>
    </source>
</evidence>
<dbReference type="NCBIfam" id="NF041516">
    <property type="entry name" value="PA2928_fam"/>
    <property type="match status" value="1"/>
</dbReference>
<reference evidence="2 3" key="2">
    <citation type="submission" date="2019-09" db="EMBL/GenBank/DDBJ databases">
        <authorList>
            <person name="Jin C."/>
        </authorList>
    </citation>
    <scope>NUCLEOTIDE SEQUENCE [LARGE SCALE GENOMIC DNA]</scope>
    <source>
        <strain evidence="2 3">AN110305</strain>
    </source>
</reference>
<evidence type="ECO:0000313" key="3">
    <source>
        <dbReference type="Proteomes" id="UP000323454"/>
    </source>
</evidence>
<gene>
    <name evidence="2" type="ORF">F0L68_15250</name>
</gene>
<dbReference type="Proteomes" id="UP000323454">
    <property type="component" value="Unassembled WGS sequence"/>
</dbReference>
<accession>A0A5B2XFC7</accession>
<dbReference type="InterPro" id="IPR011047">
    <property type="entry name" value="Quinoprotein_ADH-like_sf"/>
</dbReference>
<dbReference type="EMBL" id="VUOB01000025">
    <property type="protein sequence ID" value="KAA2261769.1"/>
    <property type="molecule type" value="Genomic_DNA"/>
</dbReference>
<protein>
    <recommendedName>
        <fullName evidence="4">PQQ-like domain-containing protein</fullName>
    </recommendedName>
</protein>
<keyword evidence="1" id="KW-0472">Membrane</keyword>